<dbReference type="InterPro" id="IPR015655">
    <property type="entry name" value="PP2C"/>
</dbReference>
<keyword evidence="3" id="KW-1185">Reference proteome</keyword>
<dbReference type="Proteomes" id="UP001604277">
    <property type="component" value="Unassembled WGS sequence"/>
</dbReference>
<accession>A0ABD1TU56</accession>
<evidence type="ECO:0000313" key="2">
    <source>
        <dbReference type="EMBL" id="KAL2516265.1"/>
    </source>
</evidence>
<protein>
    <submittedName>
        <fullName evidence="2">Protein phosphatase 2C 56</fullName>
    </submittedName>
</protein>
<proteinExistence type="predicted"/>
<name>A0ABD1TU56_9LAMI</name>
<evidence type="ECO:0000259" key="1">
    <source>
        <dbReference type="PROSITE" id="PS51746"/>
    </source>
</evidence>
<dbReference type="PANTHER" id="PTHR47992">
    <property type="entry name" value="PROTEIN PHOSPHATASE"/>
    <property type="match status" value="1"/>
</dbReference>
<dbReference type="Gene3D" id="3.60.40.10">
    <property type="entry name" value="PPM-type phosphatase domain"/>
    <property type="match status" value="1"/>
</dbReference>
<dbReference type="InterPro" id="IPR001932">
    <property type="entry name" value="PPM-type_phosphatase-like_dom"/>
</dbReference>
<dbReference type="SUPFAM" id="SSF81606">
    <property type="entry name" value="PP2C-like"/>
    <property type="match status" value="1"/>
</dbReference>
<gene>
    <name evidence="2" type="ORF">Fot_30236</name>
</gene>
<dbReference type="InterPro" id="IPR036457">
    <property type="entry name" value="PPM-type-like_dom_sf"/>
</dbReference>
<feature type="domain" description="PPM-type phosphatase" evidence="1">
    <location>
        <begin position="4"/>
        <end position="184"/>
    </location>
</feature>
<dbReference type="AlphaFoldDB" id="A0ABD1TU56"/>
<comment type="caution">
    <text evidence="2">The sequence shown here is derived from an EMBL/GenBank/DDBJ whole genome shotgun (WGS) entry which is preliminary data.</text>
</comment>
<sequence>MGTGMGSGSDPSNLKRIQHRESPLVDVEVAGRERESQKCRVSNYCAASLHNFVAEEWEREKNDANGSSQKWEHVLSRAFTRADDALEDGIVAPRTVGSTALVVIVSACQIIVSNCGDCRAVLCRGNAILSLTRDHKPNRSDEVERIKNGGGRIIFFQGERVEGMLAVTRSIGDHYLKQWVTSNA</sequence>
<organism evidence="2 3">
    <name type="scientific">Forsythia ovata</name>
    <dbReference type="NCBI Taxonomy" id="205694"/>
    <lineage>
        <taxon>Eukaryota</taxon>
        <taxon>Viridiplantae</taxon>
        <taxon>Streptophyta</taxon>
        <taxon>Embryophyta</taxon>
        <taxon>Tracheophyta</taxon>
        <taxon>Spermatophyta</taxon>
        <taxon>Magnoliopsida</taxon>
        <taxon>eudicotyledons</taxon>
        <taxon>Gunneridae</taxon>
        <taxon>Pentapetalae</taxon>
        <taxon>asterids</taxon>
        <taxon>lamiids</taxon>
        <taxon>Lamiales</taxon>
        <taxon>Oleaceae</taxon>
        <taxon>Forsythieae</taxon>
        <taxon>Forsythia</taxon>
    </lineage>
</organism>
<reference evidence="3" key="1">
    <citation type="submission" date="2024-07" db="EMBL/GenBank/DDBJ databases">
        <title>Two chromosome-level genome assemblies of Korean endemic species Abeliophyllum distichum and Forsythia ovata (Oleaceae).</title>
        <authorList>
            <person name="Jang H."/>
        </authorList>
    </citation>
    <scope>NUCLEOTIDE SEQUENCE [LARGE SCALE GENOMIC DNA]</scope>
</reference>
<dbReference type="EMBL" id="JBFOLJ010000008">
    <property type="protein sequence ID" value="KAL2516265.1"/>
    <property type="molecule type" value="Genomic_DNA"/>
</dbReference>
<dbReference type="Pfam" id="PF00481">
    <property type="entry name" value="PP2C"/>
    <property type="match status" value="1"/>
</dbReference>
<evidence type="ECO:0000313" key="3">
    <source>
        <dbReference type="Proteomes" id="UP001604277"/>
    </source>
</evidence>
<dbReference type="SMART" id="SM00332">
    <property type="entry name" value="PP2Cc"/>
    <property type="match status" value="1"/>
</dbReference>
<dbReference type="CDD" id="cd00143">
    <property type="entry name" value="PP2Cc"/>
    <property type="match status" value="1"/>
</dbReference>
<dbReference type="PROSITE" id="PS51746">
    <property type="entry name" value="PPM_2"/>
    <property type="match status" value="1"/>
</dbReference>